<reference evidence="3 4" key="1">
    <citation type="submission" date="2018-10" db="EMBL/GenBank/DDBJ databases">
        <title>Anaerotruncus faecis sp. nov., isolated from human feces.</title>
        <authorList>
            <person name="Wang Y.-J."/>
        </authorList>
    </citation>
    <scope>NUCLEOTIDE SEQUENCE [LARGE SCALE GENOMIC DNA]</scope>
    <source>
        <strain evidence="3 4">22A2-44</strain>
    </source>
</reference>
<dbReference type="InterPro" id="IPR011642">
    <property type="entry name" value="Gate_dom"/>
</dbReference>
<evidence type="ECO:0000259" key="2">
    <source>
        <dbReference type="Pfam" id="PF07670"/>
    </source>
</evidence>
<feature type="domain" description="Nucleoside transporter/FeoB GTPase Gate" evidence="2">
    <location>
        <begin position="42"/>
        <end position="152"/>
    </location>
</feature>
<keyword evidence="1" id="KW-0812">Transmembrane</keyword>
<evidence type="ECO:0000256" key="1">
    <source>
        <dbReference type="SAM" id="Phobius"/>
    </source>
</evidence>
<keyword evidence="4" id="KW-1185">Reference proteome</keyword>
<dbReference type="RefSeq" id="WP_121587696.1">
    <property type="nucleotide sequence ID" value="NZ_RCHT01000054.1"/>
</dbReference>
<keyword evidence="1" id="KW-0472">Membrane</keyword>
<dbReference type="Proteomes" id="UP000276301">
    <property type="component" value="Unassembled WGS sequence"/>
</dbReference>
<accession>A0A498CRW7</accession>
<feature type="transmembrane region" description="Helical" evidence="1">
    <location>
        <begin position="39"/>
        <end position="58"/>
    </location>
</feature>
<evidence type="ECO:0000313" key="3">
    <source>
        <dbReference type="EMBL" id="RLL06927.1"/>
    </source>
</evidence>
<keyword evidence="1" id="KW-1133">Transmembrane helix</keyword>
<organism evidence="3 4">
    <name type="scientific">Anaerotruncus massiliensis</name>
    <name type="common">ex Liu et al. 2021</name>
    <dbReference type="NCBI Taxonomy" id="2321404"/>
    <lineage>
        <taxon>Bacteria</taxon>
        <taxon>Bacillati</taxon>
        <taxon>Bacillota</taxon>
        <taxon>Clostridia</taxon>
        <taxon>Eubacteriales</taxon>
        <taxon>Oscillospiraceae</taxon>
        <taxon>Anaerotruncus</taxon>
    </lineage>
</organism>
<comment type="caution">
    <text evidence="3">The sequence shown here is derived from an EMBL/GenBank/DDBJ whole genome shotgun (WGS) entry which is preliminary data.</text>
</comment>
<dbReference type="Pfam" id="PF07670">
    <property type="entry name" value="Gate"/>
    <property type="match status" value="1"/>
</dbReference>
<dbReference type="EMBL" id="RCHT01000054">
    <property type="protein sequence ID" value="RLL06927.1"/>
    <property type="molecule type" value="Genomic_DNA"/>
</dbReference>
<feature type="transmembrane region" description="Helical" evidence="1">
    <location>
        <begin position="165"/>
        <end position="191"/>
    </location>
</feature>
<protein>
    <submittedName>
        <fullName evidence="3">Spore maturation protein A</fullName>
    </submittedName>
</protein>
<feature type="transmembrane region" description="Helical" evidence="1">
    <location>
        <begin position="132"/>
        <end position="153"/>
    </location>
</feature>
<gene>
    <name evidence="3" type="ORF">D4A47_13590</name>
</gene>
<sequence length="195" mass="20438">MMNVIFAGIILFSFVFAALTGRMPQLSEAAMGQAGEAVTLVLSLTGMLCLWSGLMKIAQESGLTELLSRLLSPVTKRLFKGLRPNGEAVNAITMNLIANFLGLGNAATPLGIRAMCEMAKEQRADGAATNDMAMFVVVNTASIQLIPATTAMLRMQAGSAAPLDILPATWIASVGSVAAGIVMAGLLASLWRKRP</sequence>
<dbReference type="AlphaFoldDB" id="A0A498CRW7"/>
<evidence type="ECO:0000313" key="4">
    <source>
        <dbReference type="Proteomes" id="UP000276301"/>
    </source>
</evidence>
<name>A0A498CRW7_9FIRM</name>
<proteinExistence type="predicted"/>